<evidence type="ECO:0000256" key="1">
    <source>
        <dbReference type="ARBA" id="ARBA00022491"/>
    </source>
</evidence>
<feature type="domain" description="HTH tetR-type" evidence="6">
    <location>
        <begin position="14"/>
        <end position="74"/>
    </location>
</feature>
<reference evidence="7 8" key="1">
    <citation type="submission" date="2024-03" db="EMBL/GenBank/DDBJ databases">
        <title>Draft genome sequence of Pseudonocardia nematodicida JCM 31783.</title>
        <authorList>
            <person name="Butdee W."/>
            <person name="Duangmal K."/>
        </authorList>
    </citation>
    <scope>NUCLEOTIDE SEQUENCE [LARGE SCALE GENOMIC DNA]</scope>
    <source>
        <strain evidence="7 8">JCM 31783</strain>
    </source>
</reference>
<feature type="DNA-binding region" description="H-T-H motif" evidence="5">
    <location>
        <begin position="37"/>
        <end position="56"/>
    </location>
</feature>
<dbReference type="InterPro" id="IPR023772">
    <property type="entry name" value="DNA-bd_HTH_TetR-type_CS"/>
</dbReference>
<evidence type="ECO:0000259" key="6">
    <source>
        <dbReference type="PROSITE" id="PS50977"/>
    </source>
</evidence>
<dbReference type="SUPFAM" id="SSF48498">
    <property type="entry name" value="Tetracyclin repressor-like, C-terminal domain"/>
    <property type="match status" value="1"/>
</dbReference>
<dbReference type="Gene3D" id="1.10.357.10">
    <property type="entry name" value="Tetracycline Repressor, domain 2"/>
    <property type="match status" value="1"/>
</dbReference>
<protein>
    <submittedName>
        <fullName evidence="7">TetR/AcrR family transcriptional regulator</fullName>
    </submittedName>
</protein>
<accession>A0ABV1K8S8</accession>
<organism evidence="7 8">
    <name type="scientific">Pseudonocardia nematodicida</name>
    <dbReference type="NCBI Taxonomy" id="1206997"/>
    <lineage>
        <taxon>Bacteria</taxon>
        <taxon>Bacillati</taxon>
        <taxon>Actinomycetota</taxon>
        <taxon>Actinomycetes</taxon>
        <taxon>Pseudonocardiales</taxon>
        <taxon>Pseudonocardiaceae</taxon>
        <taxon>Pseudonocardia</taxon>
    </lineage>
</organism>
<sequence length="210" mass="22813">MSQSTHRRPRGDSARTRAALLEAAREVFAERGYEGASVDDIARVAGVSVGSIYSRFGNKETLFRALVLDHLDGELALTTDRMAGRTALQDTDAILRETGASRARSLLDSETWVSAMRCENLRNEMAGYEAATRAAVAKLVAVHRAEGAPEMGVSDEEFAGAAVAMFHGLVRQYRLDPGSVAPDAYSRMMRALARGLAAEHADRHRTDDDC</sequence>
<dbReference type="InterPro" id="IPR001647">
    <property type="entry name" value="HTH_TetR"/>
</dbReference>
<dbReference type="Pfam" id="PF00440">
    <property type="entry name" value="TetR_N"/>
    <property type="match status" value="1"/>
</dbReference>
<comment type="caution">
    <text evidence="7">The sequence shown here is derived from an EMBL/GenBank/DDBJ whole genome shotgun (WGS) entry which is preliminary data.</text>
</comment>
<dbReference type="PROSITE" id="PS50977">
    <property type="entry name" value="HTH_TETR_2"/>
    <property type="match status" value="1"/>
</dbReference>
<dbReference type="PRINTS" id="PR00455">
    <property type="entry name" value="HTHTETR"/>
</dbReference>
<dbReference type="InterPro" id="IPR036271">
    <property type="entry name" value="Tet_transcr_reg_TetR-rel_C_sf"/>
</dbReference>
<keyword evidence="2" id="KW-0805">Transcription regulation</keyword>
<name>A0ABV1K8S8_9PSEU</name>
<keyword evidence="8" id="KW-1185">Reference proteome</keyword>
<evidence type="ECO:0000256" key="3">
    <source>
        <dbReference type="ARBA" id="ARBA00023125"/>
    </source>
</evidence>
<dbReference type="PANTHER" id="PTHR30055">
    <property type="entry name" value="HTH-TYPE TRANSCRIPTIONAL REGULATOR RUTR"/>
    <property type="match status" value="1"/>
</dbReference>
<keyword evidence="3 5" id="KW-0238">DNA-binding</keyword>
<evidence type="ECO:0000313" key="8">
    <source>
        <dbReference type="Proteomes" id="UP001494902"/>
    </source>
</evidence>
<dbReference type="InterPro" id="IPR039538">
    <property type="entry name" value="BetI_C"/>
</dbReference>
<dbReference type="InterPro" id="IPR009057">
    <property type="entry name" value="Homeodomain-like_sf"/>
</dbReference>
<gene>
    <name evidence="7" type="ORF">WIS52_05975</name>
</gene>
<dbReference type="InterPro" id="IPR050109">
    <property type="entry name" value="HTH-type_TetR-like_transc_reg"/>
</dbReference>
<dbReference type="RefSeq" id="WP_349297100.1">
    <property type="nucleotide sequence ID" value="NZ_JBEDNQ010000002.1"/>
</dbReference>
<dbReference type="Proteomes" id="UP001494902">
    <property type="component" value="Unassembled WGS sequence"/>
</dbReference>
<dbReference type="Pfam" id="PF13977">
    <property type="entry name" value="TetR_C_6"/>
    <property type="match status" value="1"/>
</dbReference>
<evidence type="ECO:0000256" key="5">
    <source>
        <dbReference type="PROSITE-ProRule" id="PRU00335"/>
    </source>
</evidence>
<dbReference type="PROSITE" id="PS01081">
    <property type="entry name" value="HTH_TETR_1"/>
    <property type="match status" value="1"/>
</dbReference>
<dbReference type="PANTHER" id="PTHR30055:SF234">
    <property type="entry name" value="HTH-TYPE TRANSCRIPTIONAL REGULATOR BETI"/>
    <property type="match status" value="1"/>
</dbReference>
<proteinExistence type="predicted"/>
<dbReference type="SUPFAM" id="SSF46689">
    <property type="entry name" value="Homeodomain-like"/>
    <property type="match status" value="1"/>
</dbReference>
<evidence type="ECO:0000313" key="7">
    <source>
        <dbReference type="EMBL" id="MEQ3550012.1"/>
    </source>
</evidence>
<dbReference type="EMBL" id="JBEDNQ010000002">
    <property type="protein sequence ID" value="MEQ3550012.1"/>
    <property type="molecule type" value="Genomic_DNA"/>
</dbReference>
<keyword evidence="1" id="KW-0678">Repressor</keyword>
<evidence type="ECO:0000256" key="4">
    <source>
        <dbReference type="ARBA" id="ARBA00023163"/>
    </source>
</evidence>
<evidence type="ECO:0000256" key="2">
    <source>
        <dbReference type="ARBA" id="ARBA00023015"/>
    </source>
</evidence>
<keyword evidence="4" id="KW-0804">Transcription</keyword>